<organism evidence="10 11">
    <name type="scientific">Pelotomaculum thermopropionicum (strain DSM 13744 / JCM 10971 / SI)</name>
    <dbReference type="NCBI Taxonomy" id="370438"/>
    <lineage>
        <taxon>Bacteria</taxon>
        <taxon>Bacillati</taxon>
        <taxon>Bacillota</taxon>
        <taxon>Clostridia</taxon>
        <taxon>Eubacteriales</taxon>
        <taxon>Desulfotomaculaceae</taxon>
        <taxon>Pelotomaculum</taxon>
    </lineage>
</organism>
<evidence type="ECO:0000256" key="7">
    <source>
        <dbReference type="ARBA" id="ARBA00022842"/>
    </source>
</evidence>
<keyword evidence="5 9" id="KW-0255">Endonuclease</keyword>
<evidence type="ECO:0000256" key="2">
    <source>
        <dbReference type="ARBA" id="ARBA00009959"/>
    </source>
</evidence>
<dbReference type="GO" id="GO:0043571">
    <property type="term" value="P:maintenance of CRISPR repeat elements"/>
    <property type="evidence" value="ECO:0007669"/>
    <property type="project" value="UniProtKB-UniRule"/>
</dbReference>
<dbReference type="EMBL" id="AP009389">
    <property type="protein sequence ID" value="BAF60094.1"/>
    <property type="molecule type" value="Genomic_DNA"/>
</dbReference>
<keyword evidence="4 9" id="KW-0479">Metal-binding</keyword>
<dbReference type="GO" id="GO:0046872">
    <property type="term" value="F:metal ion binding"/>
    <property type="evidence" value="ECO:0007669"/>
    <property type="project" value="UniProtKB-UniRule"/>
</dbReference>
<sequence>MDGIVSWHVIAFINKAGDPTLFVILVYDVNQKRVARVLKKCRQYLNWVQNSVLEGEISEANLKKLKMELERIIRKDEDSVIFYHLRTTKYSSREIIGLKKGGDENII</sequence>
<evidence type="ECO:0000256" key="8">
    <source>
        <dbReference type="ARBA" id="ARBA00023118"/>
    </source>
</evidence>
<name>A5D0X9_PELTS</name>
<evidence type="ECO:0000256" key="4">
    <source>
        <dbReference type="ARBA" id="ARBA00022723"/>
    </source>
</evidence>
<comment type="function">
    <text evidence="9">CRISPR (clustered regularly interspaced short palindromic repeat), is an adaptive immune system that provides protection against mobile genetic elements (viruses, transposable elements and conjugative plasmids). CRISPR clusters contain sequences complementary to antecedent mobile elements and target invading nucleic acids. CRISPR clusters are transcribed and processed into CRISPR RNA (crRNA). Functions as a ssRNA-specific endoribonuclease. Involved in the integration of spacer DNA into the CRISPR cassette.</text>
</comment>
<dbReference type="NCBIfam" id="TIGR01573">
    <property type="entry name" value="cas2"/>
    <property type="match status" value="1"/>
</dbReference>
<dbReference type="GO" id="GO:0016787">
    <property type="term" value="F:hydrolase activity"/>
    <property type="evidence" value="ECO:0007669"/>
    <property type="project" value="UniProtKB-KW"/>
</dbReference>
<proteinExistence type="inferred from homology"/>
<dbReference type="HAMAP" id="MF_01471">
    <property type="entry name" value="Cas2"/>
    <property type="match status" value="1"/>
</dbReference>
<keyword evidence="11" id="KW-1185">Reference proteome</keyword>
<dbReference type="KEGG" id="pth:PTH_1913"/>
<comment type="cofactor">
    <cofactor evidence="1 9">
        <name>Mg(2+)</name>
        <dbReference type="ChEBI" id="CHEBI:18420"/>
    </cofactor>
</comment>
<protein>
    <recommendedName>
        <fullName evidence="9">CRISPR-associated endoribonuclease Cas2</fullName>
        <ecNumber evidence="9">3.1.-.-</ecNumber>
    </recommendedName>
</protein>
<dbReference type="eggNOG" id="COG1343">
    <property type="taxonomic scope" value="Bacteria"/>
</dbReference>
<dbReference type="EC" id="3.1.-.-" evidence="9"/>
<evidence type="ECO:0000313" key="10">
    <source>
        <dbReference type="EMBL" id="BAF60094.1"/>
    </source>
</evidence>
<dbReference type="Proteomes" id="UP000006556">
    <property type="component" value="Chromosome"/>
</dbReference>
<dbReference type="InterPro" id="IPR019199">
    <property type="entry name" value="Virulence_VapD/CRISPR_Cas2"/>
</dbReference>
<evidence type="ECO:0000256" key="9">
    <source>
        <dbReference type="HAMAP-Rule" id="MF_01471"/>
    </source>
</evidence>
<evidence type="ECO:0000256" key="3">
    <source>
        <dbReference type="ARBA" id="ARBA00022722"/>
    </source>
</evidence>
<dbReference type="Pfam" id="PF09827">
    <property type="entry name" value="CRISPR_Cas2"/>
    <property type="match status" value="1"/>
</dbReference>
<reference evidence="11" key="1">
    <citation type="journal article" date="2008" name="Genome Res.">
        <title>The genome of Pelotomaculum thermopropionicum reveals niche-associated evolution in anaerobic microbiota.</title>
        <authorList>
            <person name="Kosaka T."/>
            <person name="Kato S."/>
            <person name="Shimoyama T."/>
            <person name="Ishii S."/>
            <person name="Abe T."/>
            <person name="Watanabe K."/>
        </authorList>
    </citation>
    <scope>NUCLEOTIDE SEQUENCE [LARGE SCALE GENOMIC DNA]</scope>
    <source>
        <strain evidence="11">DSM 13744 / JCM 10971 / SI</strain>
    </source>
</reference>
<dbReference type="SUPFAM" id="SSF143430">
    <property type="entry name" value="TTP0101/SSO1404-like"/>
    <property type="match status" value="1"/>
</dbReference>
<gene>
    <name evidence="9" type="primary">cas2</name>
    <name evidence="10" type="ordered locus">PTH_1913</name>
</gene>
<keyword evidence="8 9" id="KW-0051">Antiviral defense</keyword>
<evidence type="ECO:0000256" key="6">
    <source>
        <dbReference type="ARBA" id="ARBA00022801"/>
    </source>
</evidence>
<keyword evidence="7 9" id="KW-0460">Magnesium</keyword>
<evidence type="ECO:0000256" key="1">
    <source>
        <dbReference type="ARBA" id="ARBA00001946"/>
    </source>
</evidence>
<keyword evidence="3 9" id="KW-0540">Nuclease</keyword>
<dbReference type="STRING" id="370438.PTH_1913"/>
<dbReference type="PANTHER" id="PTHR34405">
    <property type="entry name" value="CRISPR-ASSOCIATED ENDORIBONUCLEASE CAS2"/>
    <property type="match status" value="1"/>
</dbReference>
<keyword evidence="6 9" id="KW-0378">Hydrolase</keyword>
<dbReference type="Gene3D" id="3.30.70.240">
    <property type="match status" value="1"/>
</dbReference>
<dbReference type="PANTHER" id="PTHR34405:SF1">
    <property type="entry name" value="CRISPR-ASSOCIATED ENDORIBONUCLEASE CAS2"/>
    <property type="match status" value="1"/>
</dbReference>
<comment type="subunit">
    <text evidence="9">Homodimer, forms a heterotetramer with a Cas1 homodimer.</text>
</comment>
<accession>A5D0X9</accession>
<evidence type="ECO:0000313" key="11">
    <source>
        <dbReference type="Proteomes" id="UP000006556"/>
    </source>
</evidence>
<dbReference type="HOGENOM" id="CLU_161124_0_1_9"/>
<dbReference type="InterPro" id="IPR021127">
    <property type="entry name" value="CRISPR_associated_Cas2"/>
</dbReference>
<dbReference type="CDD" id="cd09725">
    <property type="entry name" value="Cas2_I_II_III"/>
    <property type="match status" value="1"/>
</dbReference>
<evidence type="ECO:0000256" key="5">
    <source>
        <dbReference type="ARBA" id="ARBA00022759"/>
    </source>
</evidence>
<comment type="similarity">
    <text evidence="2 9">Belongs to the CRISPR-associated endoribonuclease Cas2 protein family.</text>
</comment>
<dbReference type="GO" id="GO:0004521">
    <property type="term" value="F:RNA endonuclease activity"/>
    <property type="evidence" value="ECO:0007669"/>
    <property type="project" value="InterPro"/>
</dbReference>
<feature type="binding site" evidence="9">
    <location>
        <position position="28"/>
    </location>
    <ligand>
        <name>Mg(2+)</name>
        <dbReference type="ChEBI" id="CHEBI:18420"/>
        <note>catalytic</note>
    </ligand>
</feature>
<dbReference type="AlphaFoldDB" id="A5D0X9"/>
<dbReference type="GO" id="GO:0051607">
    <property type="term" value="P:defense response to virus"/>
    <property type="evidence" value="ECO:0007669"/>
    <property type="project" value="UniProtKB-UniRule"/>
</dbReference>